<keyword evidence="1" id="KW-0732">Signal</keyword>
<protein>
    <submittedName>
        <fullName evidence="2">Uncharacterized protein</fullName>
    </submittedName>
</protein>
<proteinExistence type="predicted"/>
<dbReference type="AlphaFoldDB" id="A0AAV9H6I5"/>
<organism evidence="2 3">
    <name type="scientific">Podospora aff. communis PSN243</name>
    <dbReference type="NCBI Taxonomy" id="3040156"/>
    <lineage>
        <taxon>Eukaryota</taxon>
        <taxon>Fungi</taxon>
        <taxon>Dikarya</taxon>
        <taxon>Ascomycota</taxon>
        <taxon>Pezizomycotina</taxon>
        <taxon>Sordariomycetes</taxon>
        <taxon>Sordariomycetidae</taxon>
        <taxon>Sordariales</taxon>
        <taxon>Podosporaceae</taxon>
        <taxon>Podospora</taxon>
    </lineage>
</organism>
<evidence type="ECO:0000256" key="1">
    <source>
        <dbReference type="SAM" id="SignalP"/>
    </source>
</evidence>
<gene>
    <name evidence="2" type="ORF">QBC34DRAFT_420153</name>
</gene>
<dbReference type="Proteomes" id="UP001321760">
    <property type="component" value="Unassembled WGS sequence"/>
</dbReference>
<keyword evidence="3" id="KW-1185">Reference proteome</keyword>
<reference evidence="2" key="1">
    <citation type="journal article" date="2023" name="Mol. Phylogenet. Evol.">
        <title>Genome-scale phylogeny and comparative genomics of the fungal order Sordariales.</title>
        <authorList>
            <person name="Hensen N."/>
            <person name="Bonometti L."/>
            <person name="Westerberg I."/>
            <person name="Brannstrom I.O."/>
            <person name="Guillou S."/>
            <person name="Cros-Aarteil S."/>
            <person name="Calhoun S."/>
            <person name="Haridas S."/>
            <person name="Kuo A."/>
            <person name="Mondo S."/>
            <person name="Pangilinan J."/>
            <person name="Riley R."/>
            <person name="LaButti K."/>
            <person name="Andreopoulos B."/>
            <person name="Lipzen A."/>
            <person name="Chen C."/>
            <person name="Yan M."/>
            <person name="Daum C."/>
            <person name="Ng V."/>
            <person name="Clum A."/>
            <person name="Steindorff A."/>
            <person name="Ohm R.A."/>
            <person name="Martin F."/>
            <person name="Silar P."/>
            <person name="Natvig D.O."/>
            <person name="Lalanne C."/>
            <person name="Gautier V."/>
            <person name="Ament-Velasquez S.L."/>
            <person name="Kruys A."/>
            <person name="Hutchinson M.I."/>
            <person name="Powell A.J."/>
            <person name="Barry K."/>
            <person name="Miller A.N."/>
            <person name="Grigoriev I.V."/>
            <person name="Debuchy R."/>
            <person name="Gladieux P."/>
            <person name="Hiltunen Thoren M."/>
            <person name="Johannesson H."/>
        </authorList>
    </citation>
    <scope>NUCLEOTIDE SEQUENCE</scope>
    <source>
        <strain evidence="2">PSN243</strain>
    </source>
</reference>
<feature type="chain" id="PRO_5043373113" evidence="1">
    <location>
        <begin position="18"/>
        <end position="129"/>
    </location>
</feature>
<dbReference type="EMBL" id="MU865914">
    <property type="protein sequence ID" value="KAK4455347.1"/>
    <property type="molecule type" value="Genomic_DNA"/>
</dbReference>
<comment type="caution">
    <text evidence="2">The sequence shown here is derived from an EMBL/GenBank/DDBJ whole genome shotgun (WGS) entry which is preliminary data.</text>
</comment>
<reference evidence="2" key="2">
    <citation type="submission" date="2023-05" db="EMBL/GenBank/DDBJ databases">
        <authorList>
            <consortium name="Lawrence Berkeley National Laboratory"/>
            <person name="Steindorff A."/>
            <person name="Hensen N."/>
            <person name="Bonometti L."/>
            <person name="Westerberg I."/>
            <person name="Brannstrom I.O."/>
            <person name="Guillou S."/>
            <person name="Cros-Aarteil S."/>
            <person name="Calhoun S."/>
            <person name="Haridas S."/>
            <person name="Kuo A."/>
            <person name="Mondo S."/>
            <person name="Pangilinan J."/>
            <person name="Riley R."/>
            <person name="Labutti K."/>
            <person name="Andreopoulos B."/>
            <person name="Lipzen A."/>
            <person name="Chen C."/>
            <person name="Yanf M."/>
            <person name="Daum C."/>
            <person name="Ng V."/>
            <person name="Clum A."/>
            <person name="Ohm R."/>
            <person name="Martin F."/>
            <person name="Silar P."/>
            <person name="Natvig D."/>
            <person name="Lalanne C."/>
            <person name="Gautier V."/>
            <person name="Ament-Velasquez S.L."/>
            <person name="Kruys A."/>
            <person name="Hutchinson M.I."/>
            <person name="Powell A.J."/>
            <person name="Barry K."/>
            <person name="Miller A.N."/>
            <person name="Grigoriev I.V."/>
            <person name="Debuchy R."/>
            <person name="Gladieux P."/>
            <person name="Thoren M.H."/>
            <person name="Johannesson H."/>
        </authorList>
    </citation>
    <scope>NUCLEOTIDE SEQUENCE</scope>
    <source>
        <strain evidence="2">PSN243</strain>
    </source>
</reference>
<feature type="signal peptide" evidence="1">
    <location>
        <begin position="1"/>
        <end position="17"/>
    </location>
</feature>
<sequence length="129" mass="14278">MLAKTSLLAFLAGSAAAKVAWRIEVSEGENGVLGSPCVFFEVRDDAVGGMPVMISDRLCNGRDHNNDKQWTFDYAGHRNWYSATIHQNNFYYRHGYGVTYRTDHGTFYFSTGDLRGIGNGVFVGNGEAL</sequence>
<evidence type="ECO:0000313" key="2">
    <source>
        <dbReference type="EMBL" id="KAK4455347.1"/>
    </source>
</evidence>
<accession>A0AAV9H6I5</accession>
<name>A0AAV9H6I5_9PEZI</name>
<evidence type="ECO:0000313" key="3">
    <source>
        <dbReference type="Proteomes" id="UP001321760"/>
    </source>
</evidence>